<gene>
    <name evidence="6" type="ORF">CKO21_09670</name>
</gene>
<dbReference type="GO" id="GO:0005524">
    <property type="term" value="F:ATP binding"/>
    <property type="evidence" value="ECO:0007669"/>
    <property type="project" value="UniProtKB-KW"/>
</dbReference>
<dbReference type="Pfam" id="PF00005">
    <property type="entry name" value="ABC_tran"/>
    <property type="match status" value="2"/>
</dbReference>
<dbReference type="InterPro" id="IPR037118">
    <property type="entry name" value="Val-tRNA_synth_C_sf"/>
</dbReference>
<dbReference type="InterPro" id="IPR017871">
    <property type="entry name" value="ABC_transporter-like_CS"/>
</dbReference>
<feature type="region of interest" description="Disordered" evidence="4">
    <location>
        <begin position="524"/>
        <end position="576"/>
    </location>
</feature>
<evidence type="ECO:0000256" key="1">
    <source>
        <dbReference type="ARBA" id="ARBA00022737"/>
    </source>
</evidence>
<evidence type="ECO:0000256" key="4">
    <source>
        <dbReference type="SAM" id="MobiDB-lite"/>
    </source>
</evidence>
<dbReference type="PANTHER" id="PTHR19211">
    <property type="entry name" value="ATP-BINDING TRANSPORT PROTEIN-RELATED"/>
    <property type="match status" value="1"/>
</dbReference>
<dbReference type="InterPro" id="IPR003593">
    <property type="entry name" value="AAA+_ATPase"/>
</dbReference>
<dbReference type="GO" id="GO:0016887">
    <property type="term" value="F:ATP hydrolysis activity"/>
    <property type="evidence" value="ECO:0007669"/>
    <property type="project" value="InterPro"/>
</dbReference>
<accession>A0A934V0D5</accession>
<dbReference type="InterPro" id="IPR027417">
    <property type="entry name" value="P-loop_NTPase"/>
</dbReference>
<evidence type="ECO:0000313" key="6">
    <source>
        <dbReference type="EMBL" id="MBK1697511.1"/>
    </source>
</evidence>
<dbReference type="InterPro" id="IPR050611">
    <property type="entry name" value="ABCF"/>
</dbReference>
<dbReference type="Proteomes" id="UP000778970">
    <property type="component" value="Unassembled WGS sequence"/>
</dbReference>
<keyword evidence="3 6" id="KW-0067">ATP-binding</keyword>
<dbReference type="AlphaFoldDB" id="A0A934V0D5"/>
<dbReference type="Pfam" id="PF12848">
    <property type="entry name" value="ABC_tran_Xtn"/>
    <property type="match status" value="1"/>
</dbReference>
<keyword evidence="1" id="KW-0677">Repeat</keyword>
<dbReference type="RefSeq" id="WP_027289225.1">
    <property type="nucleotide sequence ID" value="NZ_NRRE01000026.1"/>
</dbReference>
<comment type="caution">
    <text evidence="6">The sequence shown here is derived from an EMBL/GenBank/DDBJ whole genome shotgun (WGS) entry which is preliminary data.</text>
</comment>
<dbReference type="Gene3D" id="3.40.50.300">
    <property type="entry name" value="P-loop containing nucleotide triphosphate hydrolases"/>
    <property type="match status" value="2"/>
</dbReference>
<evidence type="ECO:0000259" key="5">
    <source>
        <dbReference type="PROSITE" id="PS50893"/>
    </source>
</evidence>
<evidence type="ECO:0000256" key="3">
    <source>
        <dbReference type="ARBA" id="ARBA00022840"/>
    </source>
</evidence>
<evidence type="ECO:0000256" key="2">
    <source>
        <dbReference type="ARBA" id="ARBA00022741"/>
    </source>
</evidence>
<dbReference type="FunFam" id="3.40.50.300:FF:001092">
    <property type="entry name" value="ATP-binding cassette sub-family F member 2"/>
    <property type="match status" value="1"/>
</dbReference>
<dbReference type="PANTHER" id="PTHR19211:SF14">
    <property type="entry name" value="ATP-BINDING CASSETTE SUB-FAMILY F MEMBER 1"/>
    <property type="match status" value="1"/>
</dbReference>
<dbReference type="Pfam" id="PF16326">
    <property type="entry name" value="ABC_tran_CTD"/>
    <property type="match status" value="1"/>
</dbReference>
<feature type="domain" description="ABC transporter" evidence="5">
    <location>
        <begin position="2"/>
        <end position="243"/>
    </location>
</feature>
<dbReference type="InterPro" id="IPR032524">
    <property type="entry name" value="ABC_tran_C"/>
</dbReference>
<dbReference type="CDD" id="cd03221">
    <property type="entry name" value="ABCF_EF-3"/>
    <property type="match status" value="2"/>
</dbReference>
<name>A0A934V0D5_9PROT</name>
<dbReference type="PROSITE" id="PS50893">
    <property type="entry name" value="ABC_TRANSPORTER_2"/>
    <property type="match status" value="2"/>
</dbReference>
<dbReference type="PROSITE" id="PS00211">
    <property type="entry name" value="ABC_TRANSPORTER_1"/>
    <property type="match status" value="2"/>
</dbReference>
<dbReference type="EMBL" id="NRRE01000026">
    <property type="protein sequence ID" value="MBK1697511.1"/>
    <property type="molecule type" value="Genomic_DNA"/>
</dbReference>
<reference evidence="6" key="2">
    <citation type="journal article" date="2020" name="Microorganisms">
        <title>Osmotic Adaptation and Compatible Solute Biosynthesis of Phototrophic Bacteria as Revealed from Genome Analyses.</title>
        <authorList>
            <person name="Imhoff J.F."/>
            <person name="Rahn T."/>
            <person name="Kunzel S."/>
            <person name="Keller A."/>
            <person name="Neulinger S.C."/>
        </authorList>
    </citation>
    <scope>NUCLEOTIDE SEQUENCE</scope>
    <source>
        <strain evidence="6">DSM 9154</strain>
    </source>
</reference>
<dbReference type="InterPro" id="IPR003439">
    <property type="entry name" value="ABC_transporter-like_ATP-bd"/>
</dbReference>
<proteinExistence type="predicted"/>
<reference evidence="6" key="1">
    <citation type="submission" date="2017-08" db="EMBL/GenBank/DDBJ databases">
        <authorList>
            <person name="Imhoff J.F."/>
            <person name="Rahn T."/>
            <person name="Kuenzel S."/>
            <person name="Neulinger S.C."/>
        </authorList>
    </citation>
    <scope>NUCLEOTIDE SEQUENCE</scope>
    <source>
        <strain evidence="6">DSM 9154</strain>
    </source>
</reference>
<protein>
    <submittedName>
        <fullName evidence="6">ABC transporter ATP-binding protein</fullName>
    </submittedName>
</protein>
<dbReference type="InterPro" id="IPR032781">
    <property type="entry name" value="ABC_tran_Xtn"/>
</dbReference>
<dbReference type="SUPFAM" id="SSF52540">
    <property type="entry name" value="P-loop containing nucleoside triphosphate hydrolases"/>
    <property type="match status" value="2"/>
</dbReference>
<dbReference type="Gene3D" id="1.10.287.380">
    <property type="entry name" value="Valyl-tRNA synthetase, C-terminal domain"/>
    <property type="match status" value="1"/>
</dbReference>
<feature type="domain" description="ABC transporter" evidence="5">
    <location>
        <begin position="310"/>
        <end position="525"/>
    </location>
</feature>
<dbReference type="FunFam" id="3.40.50.300:FF:000011">
    <property type="entry name" value="Putative ABC transporter ATP-binding component"/>
    <property type="match status" value="1"/>
</dbReference>
<dbReference type="GO" id="GO:0003677">
    <property type="term" value="F:DNA binding"/>
    <property type="evidence" value="ECO:0007669"/>
    <property type="project" value="InterPro"/>
</dbReference>
<keyword evidence="7" id="KW-1185">Reference proteome</keyword>
<organism evidence="6 7">
    <name type="scientific">Rhodovibrio salinarum</name>
    <dbReference type="NCBI Taxonomy" id="1087"/>
    <lineage>
        <taxon>Bacteria</taxon>
        <taxon>Pseudomonadati</taxon>
        <taxon>Pseudomonadota</taxon>
        <taxon>Alphaproteobacteria</taxon>
        <taxon>Rhodospirillales</taxon>
        <taxon>Rhodovibrionaceae</taxon>
        <taxon>Rhodovibrio</taxon>
    </lineage>
</organism>
<evidence type="ECO:0000313" key="7">
    <source>
        <dbReference type="Proteomes" id="UP000778970"/>
    </source>
</evidence>
<keyword evidence="2" id="KW-0547">Nucleotide-binding</keyword>
<dbReference type="SMART" id="SM00382">
    <property type="entry name" value="AAA"/>
    <property type="match status" value="2"/>
</dbReference>
<sequence>MLSVRDLSYRIEGRPLFEGANVTVNGGENVGLVGRNGSGKSTLLKLIAGELQPDGGTIQVPTNSQVGYIRQEAPAGDKTLLETVLAADTERAQLLTEAETAEDPERIAEIHMRLSDIDAHSAEARAARILSGLGFSDAAQQRACKEFSGGWRMRVALAALLFSEPDVLLLDEPTNHLDLEATMWLEGYLRDWSGTMLLVSHDRRILNKCVDKIAHLQGGTVTTYQGGYDRFEETRREQLRRQQHMHEEREKERARIQRFVDRFRAKAGRASQAQSRVKMLERMQPIGEVQEDKAVRFDFPQPDELPPPLIALDHVDVGYDPANPILRALNHRIDQDDRIALLGANGNGKTTFARLLAGRLQPLKGKLTTPGKLRIGYFSQDQADELDLAQTPVAHMAEVMPNANKTNVRAHLGRFGFTQEKADVAVGNLSGGEKARLLFALMTRHAPHLLILDEPTNHLDIEARQALIEALNEFAGAVVLITHDPHLIELVVDRLWIVADGAAKQFDGDLEAYRQQLLEQRRAERAAAKRQQDLQKEKSDQANGKPAKDDGLSKKERRKQAAEAREQTKQLRNEARKLERDIEKLTEKQQEIEAKLADPKIYNGPTADLQDLQVAHGKVKDQIAQAEERWLELQEQLEEAG</sequence>